<evidence type="ECO:0000313" key="8">
    <source>
        <dbReference type="Proteomes" id="UP001216709"/>
    </source>
</evidence>
<comment type="caution">
    <text evidence="7">The sequence shown here is derived from an EMBL/GenBank/DDBJ whole genome shotgun (WGS) entry which is preliminary data.</text>
</comment>
<reference evidence="7" key="1">
    <citation type="submission" date="2022-12" db="EMBL/GenBank/DDBJ databases">
        <title>Draft Genome Sequences of Bacillus licheniformis and Bacillus paralicheniformis strains isolated from Irish skim milk powders.</title>
        <authorList>
            <person name="Lourenco A."/>
            <person name="Li F."/>
            <person name="Geraldine D."/>
            <person name="Tobin J.T."/>
            <person name="Butler F."/>
            <person name="Jordan K."/>
            <person name="Obrien T."/>
        </authorList>
    </citation>
    <scope>NUCLEOTIDE SEQUENCE</scope>
    <source>
        <strain evidence="7">3370</strain>
    </source>
</reference>
<keyword evidence="4 5" id="KW-0472">Membrane</keyword>
<name>A0AAW6K6E4_9BACI</name>
<evidence type="ECO:0000259" key="6">
    <source>
        <dbReference type="Pfam" id="PF05154"/>
    </source>
</evidence>
<accession>A0AAW6K6E4</accession>
<protein>
    <submittedName>
        <fullName evidence="7">NINE protein</fullName>
    </submittedName>
</protein>
<dbReference type="RefSeq" id="WP_223254860.1">
    <property type="nucleotide sequence ID" value="NZ_CAVNYH010000001.1"/>
</dbReference>
<keyword evidence="2 5" id="KW-0812">Transmembrane</keyword>
<evidence type="ECO:0000256" key="4">
    <source>
        <dbReference type="ARBA" id="ARBA00023136"/>
    </source>
</evidence>
<organism evidence="7 8">
    <name type="scientific">Bacillus paralicheniformis</name>
    <dbReference type="NCBI Taxonomy" id="1648923"/>
    <lineage>
        <taxon>Bacteria</taxon>
        <taxon>Bacillati</taxon>
        <taxon>Bacillota</taxon>
        <taxon>Bacilli</taxon>
        <taxon>Bacillales</taxon>
        <taxon>Bacillaceae</taxon>
        <taxon>Bacillus</taxon>
    </lineage>
</organism>
<dbReference type="AlphaFoldDB" id="A0AAW6K6E4"/>
<feature type="transmembrane region" description="Helical" evidence="5">
    <location>
        <begin position="20"/>
        <end position="37"/>
    </location>
</feature>
<evidence type="ECO:0000256" key="2">
    <source>
        <dbReference type="ARBA" id="ARBA00022692"/>
    </source>
</evidence>
<dbReference type="GO" id="GO:0016020">
    <property type="term" value="C:membrane"/>
    <property type="evidence" value="ECO:0007669"/>
    <property type="project" value="UniProtKB-SubCell"/>
</dbReference>
<dbReference type="EMBL" id="JARAFO010000004">
    <property type="protein sequence ID" value="MDE1451162.1"/>
    <property type="molecule type" value="Genomic_DNA"/>
</dbReference>
<evidence type="ECO:0000256" key="1">
    <source>
        <dbReference type="ARBA" id="ARBA00004141"/>
    </source>
</evidence>
<evidence type="ECO:0000313" key="7">
    <source>
        <dbReference type="EMBL" id="MDE1451162.1"/>
    </source>
</evidence>
<dbReference type="Proteomes" id="UP001216709">
    <property type="component" value="Unassembled WGS sequence"/>
</dbReference>
<dbReference type="InterPro" id="IPR007829">
    <property type="entry name" value="TM2"/>
</dbReference>
<dbReference type="Pfam" id="PF05154">
    <property type="entry name" value="TM2"/>
    <property type="match status" value="1"/>
</dbReference>
<gene>
    <name evidence="7" type="ORF">PVN32_03120</name>
</gene>
<comment type="subcellular location">
    <subcellularLocation>
        <location evidence="1">Membrane</location>
        <topology evidence="1">Multi-pass membrane protein</topology>
    </subcellularLocation>
</comment>
<keyword evidence="3 5" id="KW-1133">Transmembrane helix</keyword>
<feature type="domain" description="TM2" evidence="6">
    <location>
        <begin position="3"/>
        <end position="35"/>
    </location>
</feature>
<sequence length="38" mass="4312">MGFLGVVAAHRFYLVERTGYAVAMLLLNWIRFGLLLTV</sequence>
<proteinExistence type="predicted"/>
<evidence type="ECO:0000256" key="5">
    <source>
        <dbReference type="SAM" id="Phobius"/>
    </source>
</evidence>
<evidence type="ECO:0000256" key="3">
    <source>
        <dbReference type="ARBA" id="ARBA00022989"/>
    </source>
</evidence>